<accession>A0A7V2AZT9</accession>
<dbReference type="AlphaFoldDB" id="A0A7V2AZT9"/>
<feature type="transmembrane region" description="Helical" evidence="1">
    <location>
        <begin position="24"/>
        <end position="43"/>
    </location>
</feature>
<feature type="transmembrane region" description="Helical" evidence="1">
    <location>
        <begin position="94"/>
        <end position="126"/>
    </location>
</feature>
<comment type="caution">
    <text evidence="2">The sequence shown here is derived from an EMBL/GenBank/DDBJ whole genome shotgun (WGS) entry which is preliminary data.</text>
</comment>
<dbReference type="EMBL" id="DSGB01000004">
    <property type="protein sequence ID" value="HER95697.1"/>
    <property type="molecule type" value="Genomic_DNA"/>
</dbReference>
<name>A0A7V2AZT9_RHOMR</name>
<organism evidence="2">
    <name type="scientific">Rhodothermus marinus</name>
    <name type="common">Rhodothermus obamensis</name>
    <dbReference type="NCBI Taxonomy" id="29549"/>
    <lineage>
        <taxon>Bacteria</taxon>
        <taxon>Pseudomonadati</taxon>
        <taxon>Rhodothermota</taxon>
        <taxon>Rhodothermia</taxon>
        <taxon>Rhodothermales</taxon>
        <taxon>Rhodothermaceae</taxon>
        <taxon>Rhodothermus</taxon>
    </lineage>
</organism>
<reference evidence="2" key="1">
    <citation type="journal article" date="2020" name="mSystems">
        <title>Genome- and Community-Level Interaction Insights into Carbon Utilization and Element Cycling Functions of Hydrothermarchaeota in Hydrothermal Sediment.</title>
        <authorList>
            <person name="Zhou Z."/>
            <person name="Liu Y."/>
            <person name="Xu W."/>
            <person name="Pan J."/>
            <person name="Luo Z.H."/>
            <person name="Li M."/>
        </authorList>
    </citation>
    <scope>NUCLEOTIDE SEQUENCE [LARGE SCALE GENOMIC DNA]</scope>
    <source>
        <strain evidence="2">SpSt-143</strain>
    </source>
</reference>
<gene>
    <name evidence="2" type="ORF">ENO59_04160</name>
</gene>
<protein>
    <submittedName>
        <fullName evidence="2">Uncharacterized protein</fullName>
    </submittedName>
</protein>
<sequence length="159" mass="17212">MSRSLEIITNAAYVIAGGAAVDRAPTVGFALMLAGLLSMLYHISRTDGARRLDRLGVLVLALALLAHAVWPWWVSPALFPAAALLAWSLRPMDLYVAAAFGLVVGRLWPASIPAAMLFLVALAAAAYGERYEERPEDIRYQVAHGLWHVLSATAIYLLT</sequence>
<feature type="transmembrane region" description="Helical" evidence="1">
    <location>
        <begin position="55"/>
        <end position="74"/>
    </location>
</feature>
<evidence type="ECO:0000313" key="2">
    <source>
        <dbReference type="EMBL" id="HER95697.1"/>
    </source>
</evidence>
<keyword evidence="1" id="KW-0812">Transmembrane</keyword>
<keyword evidence="1" id="KW-1133">Transmembrane helix</keyword>
<evidence type="ECO:0000256" key="1">
    <source>
        <dbReference type="SAM" id="Phobius"/>
    </source>
</evidence>
<keyword evidence="1" id="KW-0472">Membrane</keyword>
<proteinExistence type="predicted"/>